<dbReference type="AlphaFoldDB" id="A0A1L7WPQ0"/>
<keyword evidence="5" id="KW-0808">Transferase</keyword>
<dbReference type="CDD" id="cd03057">
    <property type="entry name" value="GST_N_Beta"/>
    <property type="match status" value="1"/>
</dbReference>
<dbReference type="Gene3D" id="3.40.30.10">
    <property type="entry name" value="Glutaredoxin"/>
    <property type="match status" value="1"/>
</dbReference>
<dbReference type="SUPFAM" id="SSF47616">
    <property type="entry name" value="GST C-terminal domain-like"/>
    <property type="match status" value="1"/>
</dbReference>
<dbReference type="InterPro" id="IPR004046">
    <property type="entry name" value="GST_C"/>
</dbReference>
<organism evidence="5 6">
    <name type="scientific">Phialocephala subalpina</name>
    <dbReference type="NCBI Taxonomy" id="576137"/>
    <lineage>
        <taxon>Eukaryota</taxon>
        <taxon>Fungi</taxon>
        <taxon>Dikarya</taxon>
        <taxon>Ascomycota</taxon>
        <taxon>Pezizomycotina</taxon>
        <taxon>Leotiomycetes</taxon>
        <taxon>Helotiales</taxon>
        <taxon>Mollisiaceae</taxon>
        <taxon>Phialocephala</taxon>
        <taxon>Phialocephala fortinii species complex</taxon>
    </lineage>
</organism>
<dbReference type="Proteomes" id="UP000184330">
    <property type="component" value="Unassembled WGS sequence"/>
</dbReference>
<feature type="domain" description="GST N-terminal" evidence="3">
    <location>
        <begin position="4"/>
        <end position="91"/>
    </location>
</feature>
<evidence type="ECO:0000256" key="1">
    <source>
        <dbReference type="ARBA" id="ARBA00007409"/>
    </source>
</evidence>
<keyword evidence="6" id="KW-1185">Reference proteome</keyword>
<dbReference type="SUPFAM" id="SSF52833">
    <property type="entry name" value="Thioredoxin-like"/>
    <property type="match status" value="1"/>
</dbReference>
<protein>
    <submittedName>
        <fullName evidence="5">Related to glutathione S-transferase GST-6.0</fullName>
    </submittedName>
</protein>
<name>A0A1L7WPQ0_9HELO</name>
<dbReference type="STRING" id="576137.A0A1L7WPQ0"/>
<dbReference type="CDD" id="cd03188">
    <property type="entry name" value="GST_C_Beta"/>
    <property type="match status" value="1"/>
</dbReference>
<dbReference type="SFLD" id="SFLDS00019">
    <property type="entry name" value="Glutathione_Transferase_(cytos"/>
    <property type="match status" value="1"/>
</dbReference>
<dbReference type="Pfam" id="PF02798">
    <property type="entry name" value="GST_N"/>
    <property type="match status" value="1"/>
</dbReference>
<feature type="domain" description="GST C-terminal" evidence="4">
    <location>
        <begin position="96"/>
        <end position="223"/>
    </location>
</feature>
<gene>
    <name evidence="5" type="ORF">PAC_04631</name>
</gene>
<dbReference type="SFLD" id="SFLDG00358">
    <property type="entry name" value="Main_(cytGST)"/>
    <property type="match status" value="1"/>
</dbReference>
<evidence type="ECO:0000313" key="5">
    <source>
        <dbReference type="EMBL" id="CZR54747.1"/>
    </source>
</evidence>
<dbReference type="PANTHER" id="PTHR44051:SF8">
    <property type="entry name" value="GLUTATHIONE S-TRANSFERASE GSTA"/>
    <property type="match status" value="1"/>
</dbReference>
<evidence type="ECO:0000259" key="3">
    <source>
        <dbReference type="PROSITE" id="PS50404"/>
    </source>
</evidence>
<dbReference type="SFLD" id="SFLDG01150">
    <property type="entry name" value="Main.1:_Beta-like"/>
    <property type="match status" value="1"/>
</dbReference>
<dbReference type="InterPro" id="IPR040079">
    <property type="entry name" value="Glutathione_S-Trfase"/>
</dbReference>
<dbReference type="InterPro" id="IPR010987">
    <property type="entry name" value="Glutathione-S-Trfase_C-like"/>
</dbReference>
<dbReference type="PANTHER" id="PTHR44051">
    <property type="entry name" value="GLUTATHIONE S-TRANSFERASE-RELATED"/>
    <property type="match status" value="1"/>
</dbReference>
<dbReference type="InterPro" id="IPR004045">
    <property type="entry name" value="Glutathione_S-Trfase_N"/>
</dbReference>
<proteinExistence type="inferred from homology"/>
<accession>A0A1L7WPQ0</accession>
<dbReference type="PROSITE" id="PS50404">
    <property type="entry name" value="GST_NTER"/>
    <property type="match status" value="1"/>
</dbReference>
<dbReference type="EMBL" id="FJOG01000005">
    <property type="protein sequence ID" value="CZR54747.1"/>
    <property type="molecule type" value="Genomic_DNA"/>
</dbReference>
<reference evidence="5 6" key="1">
    <citation type="submission" date="2016-03" db="EMBL/GenBank/DDBJ databases">
        <authorList>
            <person name="Ploux O."/>
        </authorList>
    </citation>
    <scope>NUCLEOTIDE SEQUENCE [LARGE SCALE GENOMIC DNA]</scope>
    <source>
        <strain evidence="5 6">UAMH 11012</strain>
    </source>
</reference>
<comment type="similarity">
    <text evidence="1 2">Belongs to the GST superfamily.</text>
</comment>
<evidence type="ECO:0000256" key="2">
    <source>
        <dbReference type="RuleBase" id="RU003494"/>
    </source>
</evidence>
<dbReference type="GO" id="GO:0016740">
    <property type="term" value="F:transferase activity"/>
    <property type="evidence" value="ECO:0007669"/>
    <property type="project" value="UniProtKB-KW"/>
</dbReference>
<dbReference type="InterPro" id="IPR036249">
    <property type="entry name" value="Thioredoxin-like_sf"/>
</dbReference>
<dbReference type="InterPro" id="IPR036282">
    <property type="entry name" value="Glutathione-S-Trfase_C_sf"/>
</dbReference>
<dbReference type="OrthoDB" id="2309723at2759"/>
<sequence length="223" mass="24751">MTSAPEIKFYYAPGACSLAPHILLHEVGAEYRPMPFEIGAQGTNITEEFAAVNPKLKVPTLSLSSLGSVAEIITESPAVCTVIAGLAPEKNFMGEEGIERVRVLEWFNYLSGTLHGGAFGHLFRPERFTIDSSEEALEAVRTKAKENITTCFKYVEGRLREGKWAVGEGFTGVDAFLLVFWRWGSAYGFGMERYGKYQKLMGRLVERKSVKEVLKLEGIKAML</sequence>
<dbReference type="PROSITE" id="PS50405">
    <property type="entry name" value="GST_CTER"/>
    <property type="match status" value="1"/>
</dbReference>
<evidence type="ECO:0000259" key="4">
    <source>
        <dbReference type="PROSITE" id="PS50405"/>
    </source>
</evidence>
<evidence type="ECO:0000313" key="6">
    <source>
        <dbReference type="Proteomes" id="UP000184330"/>
    </source>
</evidence>
<dbReference type="Gene3D" id="1.20.1050.10">
    <property type="match status" value="1"/>
</dbReference>
<dbReference type="Pfam" id="PF00043">
    <property type="entry name" value="GST_C"/>
    <property type="match status" value="1"/>
</dbReference>